<dbReference type="SUPFAM" id="SSF57756">
    <property type="entry name" value="Retrovirus zinc finger-like domains"/>
    <property type="match status" value="1"/>
</dbReference>
<dbReference type="GO" id="GO:0008270">
    <property type="term" value="F:zinc ion binding"/>
    <property type="evidence" value="ECO:0007669"/>
    <property type="project" value="InterPro"/>
</dbReference>
<sequence length="440" mass="50654">MRDETGSIIGVWKKFLEDECMEGIFNNEGVVIENRKDMLNEVKGFYEELYKEKKRNGCNVNEVLNGIVKSVKEDDSSLHLGRGRGGAVPKAHRKLKKPMRMAELRIVCRRIGGKKHPSLSDVRMCVMICKNESVVACMLKYAAGMSLRRYGLHVIDRMKPVCFNIPWFYKKIDVCIRRKCQWRHVITMKISVLNNVDSAGWLAAFSMLKRLRASLHLDEEEVGGTVPKAHRKLKKPRQMAEEKRKRVGLYTVQKEILEGLLKVPREWLFCIQDFPTRGVYDVMLMEQEQIPLVVHMYNSFVSDEEITAFLSKYCSTVAKPVKLVNCFGVFKWNYFGEGHTTAECKERRKCDLCGAESHMARTCPTVQKDLFGVDFGAGGTVSGDKVSGKKQAAQMKIAFIPTFGTQLRFREEYEEIHAKIMAEHLAKKRQVEWRWKLLLL</sequence>
<dbReference type="AlphaFoldDB" id="A0AAD1TMQ6"/>
<proteinExistence type="predicted"/>
<reference evidence="2" key="1">
    <citation type="submission" date="2022-03" db="EMBL/GenBank/DDBJ databases">
        <authorList>
            <person name="Alioto T."/>
            <person name="Alioto T."/>
            <person name="Gomez Garrido J."/>
        </authorList>
    </citation>
    <scope>NUCLEOTIDE SEQUENCE</scope>
</reference>
<dbReference type="GO" id="GO:0003723">
    <property type="term" value="F:RNA binding"/>
    <property type="evidence" value="ECO:0007669"/>
    <property type="project" value="InterPro"/>
</dbReference>
<dbReference type="Gene3D" id="4.10.60.10">
    <property type="entry name" value="Zinc finger, CCHC-type"/>
    <property type="match status" value="1"/>
</dbReference>
<name>A0AAD1TMQ6_PELCU</name>
<gene>
    <name evidence="2" type="ORF">PECUL_23A041341</name>
</gene>
<dbReference type="Pfam" id="PF23058">
    <property type="entry name" value="RBD_ZCCHC3_2nd"/>
    <property type="match status" value="1"/>
</dbReference>
<keyword evidence="3" id="KW-1185">Reference proteome</keyword>
<dbReference type="GO" id="GO:0003690">
    <property type="term" value="F:double-stranded DNA binding"/>
    <property type="evidence" value="ECO:0007669"/>
    <property type="project" value="InterPro"/>
</dbReference>
<dbReference type="GO" id="GO:0002218">
    <property type="term" value="P:activation of innate immune response"/>
    <property type="evidence" value="ECO:0007669"/>
    <property type="project" value="InterPro"/>
</dbReference>
<protein>
    <recommendedName>
        <fullName evidence="1">Zinc finger CCHC domain-containing protein</fullName>
    </recommendedName>
</protein>
<evidence type="ECO:0000259" key="1">
    <source>
        <dbReference type="Pfam" id="PF23058"/>
    </source>
</evidence>
<organism evidence="2 3">
    <name type="scientific">Pelobates cultripes</name>
    <name type="common">Western spadefoot toad</name>
    <dbReference type="NCBI Taxonomy" id="61616"/>
    <lineage>
        <taxon>Eukaryota</taxon>
        <taxon>Metazoa</taxon>
        <taxon>Chordata</taxon>
        <taxon>Craniata</taxon>
        <taxon>Vertebrata</taxon>
        <taxon>Euteleostomi</taxon>
        <taxon>Amphibia</taxon>
        <taxon>Batrachia</taxon>
        <taxon>Anura</taxon>
        <taxon>Pelobatoidea</taxon>
        <taxon>Pelobatidae</taxon>
        <taxon>Pelobates</taxon>
    </lineage>
</organism>
<evidence type="ECO:0000313" key="3">
    <source>
        <dbReference type="Proteomes" id="UP001295444"/>
    </source>
</evidence>
<evidence type="ECO:0000313" key="2">
    <source>
        <dbReference type="EMBL" id="CAH2327943.1"/>
    </source>
</evidence>
<dbReference type="InterPro" id="IPR057811">
    <property type="entry name" value="RBD_ZCCHC3_2nd"/>
</dbReference>
<dbReference type="Proteomes" id="UP001295444">
    <property type="component" value="Chromosome 13"/>
</dbReference>
<dbReference type="PANTHER" id="PTHR22639:SF3">
    <property type="entry name" value="ZINC FINGER CCHC DOMAIN-CONTAINING PROTEIN 3"/>
    <property type="match status" value="1"/>
</dbReference>
<dbReference type="PANTHER" id="PTHR22639">
    <property type="entry name" value="GAG-RELATED PROTEIN"/>
    <property type="match status" value="1"/>
</dbReference>
<feature type="domain" description="Zinc finger CCHC" evidence="1">
    <location>
        <begin position="294"/>
        <end position="330"/>
    </location>
</feature>
<accession>A0AAD1TMQ6</accession>
<dbReference type="EMBL" id="OW240924">
    <property type="protein sequence ID" value="CAH2327943.1"/>
    <property type="molecule type" value="Genomic_DNA"/>
</dbReference>
<dbReference type="InterPro" id="IPR036875">
    <property type="entry name" value="Znf_CCHC_sf"/>
</dbReference>
<dbReference type="InterPro" id="IPR042509">
    <property type="entry name" value="ZCCHC3"/>
</dbReference>